<dbReference type="EMBL" id="CATQJA010002414">
    <property type="protein sequence ID" value="CAJ0570604.1"/>
    <property type="molecule type" value="Genomic_DNA"/>
</dbReference>
<keyword evidence="1" id="KW-0812">Transmembrane</keyword>
<sequence>MTALTITIIITGTPTRSRAYMPYLLMIEVSSFILLLLAGWLIPCYGAVFRGEPFACFTFGLVLTVTTALQKWLGDDDPLLGLRLELGVLGYTGATNIAGYFHALVYRHQARHTLQ</sequence>
<proteinExistence type="predicted"/>
<feature type="transmembrane region" description="Helical" evidence="1">
    <location>
        <begin position="86"/>
        <end position="106"/>
    </location>
</feature>
<comment type="caution">
    <text evidence="2">The sequence shown here is derived from an EMBL/GenBank/DDBJ whole genome shotgun (WGS) entry which is preliminary data.</text>
</comment>
<keyword evidence="1" id="KW-0472">Membrane</keyword>
<dbReference type="Proteomes" id="UP001177023">
    <property type="component" value="Unassembled WGS sequence"/>
</dbReference>
<protein>
    <submittedName>
        <fullName evidence="2">Uncharacterized protein</fullName>
    </submittedName>
</protein>
<feature type="transmembrane region" description="Helical" evidence="1">
    <location>
        <begin position="20"/>
        <end position="42"/>
    </location>
</feature>
<keyword evidence="3" id="KW-1185">Reference proteome</keyword>
<name>A0AA36CLL2_9BILA</name>
<organism evidence="2 3">
    <name type="scientific">Mesorhabditis spiculigera</name>
    <dbReference type="NCBI Taxonomy" id="96644"/>
    <lineage>
        <taxon>Eukaryota</taxon>
        <taxon>Metazoa</taxon>
        <taxon>Ecdysozoa</taxon>
        <taxon>Nematoda</taxon>
        <taxon>Chromadorea</taxon>
        <taxon>Rhabditida</taxon>
        <taxon>Rhabditina</taxon>
        <taxon>Rhabditomorpha</taxon>
        <taxon>Rhabditoidea</taxon>
        <taxon>Rhabditidae</taxon>
        <taxon>Mesorhabditinae</taxon>
        <taxon>Mesorhabditis</taxon>
    </lineage>
</organism>
<evidence type="ECO:0000313" key="3">
    <source>
        <dbReference type="Proteomes" id="UP001177023"/>
    </source>
</evidence>
<evidence type="ECO:0000256" key="1">
    <source>
        <dbReference type="SAM" id="Phobius"/>
    </source>
</evidence>
<keyword evidence="1" id="KW-1133">Transmembrane helix</keyword>
<feature type="non-terminal residue" evidence="2">
    <location>
        <position position="1"/>
    </location>
</feature>
<accession>A0AA36CLL2</accession>
<dbReference type="AlphaFoldDB" id="A0AA36CLL2"/>
<gene>
    <name evidence="2" type="ORF">MSPICULIGERA_LOCUS9041</name>
</gene>
<reference evidence="2" key="1">
    <citation type="submission" date="2023-06" db="EMBL/GenBank/DDBJ databases">
        <authorList>
            <person name="Delattre M."/>
        </authorList>
    </citation>
    <scope>NUCLEOTIDE SEQUENCE</scope>
    <source>
        <strain evidence="2">AF72</strain>
    </source>
</reference>
<evidence type="ECO:0000313" key="2">
    <source>
        <dbReference type="EMBL" id="CAJ0570604.1"/>
    </source>
</evidence>
<feature type="transmembrane region" description="Helical" evidence="1">
    <location>
        <begin position="54"/>
        <end position="74"/>
    </location>
</feature>